<dbReference type="EMBL" id="HBIU01043926">
    <property type="protein sequence ID" value="CAE0641010.1"/>
    <property type="molecule type" value="Transcribed_RNA"/>
</dbReference>
<reference evidence="1" key="1">
    <citation type="submission" date="2021-01" db="EMBL/GenBank/DDBJ databases">
        <authorList>
            <person name="Corre E."/>
            <person name="Pelletier E."/>
            <person name="Niang G."/>
            <person name="Scheremetjew M."/>
            <person name="Finn R."/>
            <person name="Kale V."/>
            <person name="Holt S."/>
            <person name="Cochrane G."/>
            <person name="Meng A."/>
            <person name="Brown T."/>
            <person name="Cohen L."/>
        </authorList>
    </citation>
    <scope>NUCLEOTIDE SEQUENCE</scope>
    <source>
        <strain evidence="1">CCMP3107</strain>
    </source>
</reference>
<sequence length="184" mass="21110">MVLPPHLLTFNRSRPTCEHPECEKQPTQGFEGMKVRFCGTHKLDGMTCIAFKKCEYVGCKKIPTWNYRGERGRRFCATHKLDGMVQCQREKMLCERCGEGLASYNYEGQKKGRFCGLHKVEGMVNVATLKCKHPGCMISPCYNFEDQKTGKYCVAHKEEGMIYIRRRSKILAAAAAVKEMKWPQ</sequence>
<evidence type="ECO:0000313" key="1">
    <source>
        <dbReference type="EMBL" id="CAE0641008.1"/>
    </source>
</evidence>
<protein>
    <submittedName>
        <fullName evidence="1">Uncharacterized protein</fullName>
    </submittedName>
</protein>
<proteinExistence type="predicted"/>
<evidence type="ECO:0000313" key="2">
    <source>
        <dbReference type="EMBL" id="CAE0641010.1"/>
    </source>
</evidence>
<dbReference type="AlphaFoldDB" id="A0A6V1U5A6"/>
<accession>A0A6V1U5A6</accession>
<name>A0A6V1U5A6_HETAK</name>
<dbReference type="Gene3D" id="6.10.140.110">
    <property type="match status" value="2"/>
</dbReference>
<organism evidence="1">
    <name type="scientific">Heterosigma akashiwo</name>
    <name type="common">Chromophytic alga</name>
    <name type="synonym">Heterosigma carterae</name>
    <dbReference type="NCBI Taxonomy" id="2829"/>
    <lineage>
        <taxon>Eukaryota</taxon>
        <taxon>Sar</taxon>
        <taxon>Stramenopiles</taxon>
        <taxon>Ochrophyta</taxon>
        <taxon>Raphidophyceae</taxon>
        <taxon>Chattonellales</taxon>
        <taxon>Chattonellaceae</taxon>
        <taxon>Heterosigma</taxon>
    </lineage>
</organism>
<dbReference type="Pfam" id="PF19114">
    <property type="entry name" value="EsV_1_7_cys"/>
    <property type="match status" value="4"/>
</dbReference>
<dbReference type="EMBL" id="HBIU01043923">
    <property type="protein sequence ID" value="CAE0641008.1"/>
    <property type="molecule type" value="Transcribed_RNA"/>
</dbReference>
<dbReference type="InterPro" id="IPR043822">
    <property type="entry name" value="EsV_1_7_cys"/>
</dbReference>
<dbReference type="SMART" id="SM01425">
    <property type="entry name" value="EsV_1_7"/>
    <property type="match status" value="4"/>
</dbReference>
<gene>
    <name evidence="1" type="ORF">HAKA00212_LOCUS19832</name>
    <name evidence="2" type="ORF">HAKA00212_LOCUS19834</name>
</gene>